<dbReference type="Proteomes" id="UP000824151">
    <property type="component" value="Unassembled WGS sequence"/>
</dbReference>
<dbReference type="EMBL" id="DXGD01000480">
    <property type="protein sequence ID" value="HIX01020.1"/>
    <property type="molecule type" value="Genomic_DNA"/>
</dbReference>
<sequence length="188" mass="20667">MDQIAAAQKALDDAKQHLHHVVREARQRGVTWAQIGESLGMSRQAAFKRFAEVTNPATGERIRRTMMSINEAQQMTERVFDLIGSGEHRQLQELIHPEAREELPAELIADTWSQLLGEVGAVESYEDTHVALPAGERLAEGDSVLGTVVGVTTLSCEAGRMMGRVALDDQQRIVGLLIVSPEQSSLPF</sequence>
<protein>
    <submittedName>
        <fullName evidence="1">Uncharacterized protein</fullName>
    </submittedName>
</protein>
<name>A0A9D1UV71_9MICC</name>
<evidence type="ECO:0000313" key="2">
    <source>
        <dbReference type="Proteomes" id="UP000824151"/>
    </source>
</evidence>
<proteinExistence type="predicted"/>
<accession>A0A9D1UV71</accession>
<dbReference type="Gene3D" id="3.10.450.590">
    <property type="match status" value="1"/>
</dbReference>
<organism evidence="1 2">
    <name type="scientific">Candidatus Nesterenkonia stercoripullorum</name>
    <dbReference type="NCBI Taxonomy" id="2838701"/>
    <lineage>
        <taxon>Bacteria</taxon>
        <taxon>Bacillati</taxon>
        <taxon>Actinomycetota</taxon>
        <taxon>Actinomycetes</taxon>
        <taxon>Micrococcales</taxon>
        <taxon>Micrococcaceae</taxon>
        <taxon>Nesterenkonia</taxon>
    </lineage>
</organism>
<reference evidence="1" key="2">
    <citation type="submission" date="2021-04" db="EMBL/GenBank/DDBJ databases">
        <authorList>
            <person name="Gilroy R."/>
        </authorList>
    </citation>
    <scope>NUCLEOTIDE SEQUENCE</scope>
    <source>
        <strain evidence="1">ChiHejej3B27-3195</strain>
    </source>
</reference>
<comment type="caution">
    <text evidence="1">The sequence shown here is derived from an EMBL/GenBank/DDBJ whole genome shotgun (WGS) entry which is preliminary data.</text>
</comment>
<evidence type="ECO:0000313" key="1">
    <source>
        <dbReference type="EMBL" id="HIX01020.1"/>
    </source>
</evidence>
<dbReference type="AlphaFoldDB" id="A0A9D1UV71"/>
<gene>
    <name evidence="1" type="ORF">H9871_12855</name>
</gene>
<reference evidence="1" key="1">
    <citation type="journal article" date="2021" name="PeerJ">
        <title>Extensive microbial diversity within the chicken gut microbiome revealed by metagenomics and culture.</title>
        <authorList>
            <person name="Gilroy R."/>
            <person name="Ravi A."/>
            <person name="Getino M."/>
            <person name="Pursley I."/>
            <person name="Horton D.L."/>
            <person name="Alikhan N.F."/>
            <person name="Baker D."/>
            <person name="Gharbi K."/>
            <person name="Hall N."/>
            <person name="Watson M."/>
            <person name="Adriaenssens E.M."/>
            <person name="Foster-Nyarko E."/>
            <person name="Jarju S."/>
            <person name="Secka A."/>
            <person name="Antonio M."/>
            <person name="Oren A."/>
            <person name="Chaudhuri R.R."/>
            <person name="La Ragione R."/>
            <person name="Hildebrand F."/>
            <person name="Pallen M.J."/>
        </authorList>
    </citation>
    <scope>NUCLEOTIDE SEQUENCE</scope>
    <source>
        <strain evidence="1">ChiHejej3B27-3195</strain>
    </source>
</reference>